<proteinExistence type="predicted"/>
<dbReference type="AlphaFoldDB" id="A0A9W6NNL6"/>
<gene>
    <name evidence="1" type="ORF">GCM10017581_058370</name>
</gene>
<dbReference type="Proteomes" id="UP001143480">
    <property type="component" value="Unassembled WGS sequence"/>
</dbReference>
<reference evidence="1" key="1">
    <citation type="journal article" date="2014" name="Int. J. Syst. Evol. Microbiol.">
        <title>Complete genome sequence of Corynebacterium casei LMG S-19264T (=DSM 44701T), isolated from a smear-ripened cheese.</title>
        <authorList>
            <consortium name="US DOE Joint Genome Institute (JGI-PGF)"/>
            <person name="Walter F."/>
            <person name="Albersmeier A."/>
            <person name="Kalinowski J."/>
            <person name="Ruckert C."/>
        </authorList>
    </citation>
    <scope>NUCLEOTIDE SEQUENCE</scope>
    <source>
        <strain evidence="1">VKM Ac-1321</strain>
    </source>
</reference>
<dbReference type="EMBL" id="BSFP01000041">
    <property type="protein sequence ID" value="GLL04090.1"/>
    <property type="molecule type" value="Genomic_DNA"/>
</dbReference>
<sequence length="87" mass="9234">MTVDVGAAPVALTVDDLWRVPAAIVGRAALDAQWTLAAILERVEVAVVLEDDGRLTFFPHDSSDVAAIREACAAARMVHAHLAGVMR</sequence>
<evidence type="ECO:0000313" key="1">
    <source>
        <dbReference type="EMBL" id="GLL04090.1"/>
    </source>
</evidence>
<reference evidence="1" key="2">
    <citation type="submission" date="2023-01" db="EMBL/GenBank/DDBJ databases">
        <authorList>
            <person name="Sun Q."/>
            <person name="Evtushenko L."/>
        </authorList>
    </citation>
    <scope>NUCLEOTIDE SEQUENCE</scope>
    <source>
        <strain evidence="1">VKM Ac-1321</strain>
    </source>
</reference>
<evidence type="ECO:0000313" key="2">
    <source>
        <dbReference type="Proteomes" id="UP001143480"/>
    </source>
</evidence>
<protein>
    <submittedName>
        <fullName evidence="1">Uncharacterized protein</fullName>
    </submittedName>
</protein>
<dbReference type="RefSeq" id="WP_261960960.1">
    <property type="nucleotide sequence ID" value="NZ_BAAAXA010000001.1"/>
</dbReference>
<keyword evidence="2" id="KW-1185">Reference proteome</keyword>
<accession>A0A9W6NNL6</accession>
<name>A0A9W6NNL6_9ACTN</name>
<comment type="caution">
    <text evidence="1">The sequence shown here is derived from an EMBL/GenBank/DDBJ whole genome shotgun (WGS) entry which is preliminary data.</text>
</comment>
<organism evidence="1 2">
    <name type="scientific">Dactylosporangium matsuzakiense</name>
    <dbReference type="NCBI Taxonomy" id="53360"/>
    <lineage>
        <taxon>Bacteria</taxon>
        <taxon>Bacillati</taxon>
        <taxon>Actinomycetota</taxon>
        <taxon>Actinomycetes</taxon>
        <taxon>Micromonosporales</taxon>
        <taxon>Micromonosporaceae</taxon>
        <taxon>Dactylosporangium</taxon>
    </lineage>
</organism>